<evidence type="ECO:0000313" key="3">
    <source>
        <dbReference type="Proteomes" id="UP000279259"/>
    </source>
</evidence>
<sequence>MRLGYRVCSTCRILATARPSGGPSSVAARLSPRAPILRSSSSSQGVPQSEEVRAREAARARAWYLNDTPSTPSSPPSPFTRSTPSSSSSSPTPPIRPQPRFTTFDPNRTTSTPSSSDPDSPLTPLPSFAPDHLHPLHAFLVANELIEPGTVQFLHTPSSGVSGSEDSREVIVGDSGFEARWEWVGVCEVKGRGKGVVARAERSLRTWLRDNPVPKLSAPRAKPPRIEPDTDWALVPVGKDGGICVNLFTAEGRDRWALADLWRPAPAPQQ</sequence>
<feature type="compositionally biased region" description="Low complexity" evidence="1">
    <location>
        <begin position="98"/>
        <end position="126"/>
    </location>
</feature>
<comment type="caution">
    <text evidence="2">The sequence shown here is derived from an EMBL/GenBank/DDBJ whole genome shotgun (WGS) entry which is preliminary data.</text>
</comment>
<feature type="compositionally biased region" description="Low complexity" evidence="1">
    <location>
        <begin position="79"/>
        <end position="90"/>
    </location>
</feature>
<keyword evidence="3" id="KW-1185">Reference proteome</keyword>
<feature type="region of interest" description="Disordered" evidence="1">
    <location>
        <begin position="16"/>
        <end position="129"/>
    </location>
</feature>
<protein>
    <submittedName>
        <fullName evidence="2">Uncharacterized protein</fullName>
    </submittedName>
</protein>
<evidence type="ECO:0000256" key="1">
    <source>
        <dbReference type="SAM" id="MobiDB-lite"/>
    </source>
</evidence>
<feature type="compositionally biased region" description="Basic and acidic residues" evidence="1">
    <location>
        <begin position="50"/>
        <end position="59"/>
    </location>
</feature>
<name>A0A427YNR0_9TREE</name>
<dbReference type="AlphaFoldDB" id="A0A427YNR0"/>
<dbReference type="EMBL" id="RSCD01000005">
    <property type="protein sequence ID" value="RSH92697.1"/>
    <property type="molecule type" value="Genomic_DNA"/>
</dbReference>
<accession>A0A427YNR0</accession>
<reference evidence="2 3" key="1">
    <citation type="submission" date="2018-11" db="EMBL/GenBank/DDBJ databases">
        <title>Genome sequence of Saitozyma podzolica DSM 27192.</title>
        <authorList>
            <person name="Aliyu H."/>
            <person name="Gorte O."/>
            <person name="Ochsenreither K."/>
        </authorList>
    </citation>
    <scope>NUCLEOTIDE SEQUENCE [LARGE SCALE GENOMIC DNA]</scope>
    <source>
        <strain evidence="2 3">DSM 27192</strain>
    </source>
</reference>
<evidence type="ECO:0000313" key="2">
    <source>
        <dbReference type="EMBL" id="RSH92697.1"/>
    </source>
</evidence>
<proteinExistence type="predicted"/>
<dbReference type="Proteomes" id="UP000279259">
    <property type="component" value="Unassembled WGS sequence"/>
</dbReference>
<dbReference type="OrthoDB" id="21330at2759"/>
<gene>
    <name evidence="2" type="ORF">EHS25_008142</name>
</gene>
<organism evidence="2 3">
    <name type="scientific">Saitozyma podzolica</name>
    <dbReference type="NCBI Taxonomy" id="1890683"/>
    <lineage>
        <taxon>Eukaryota</taxon>
        <taxon>Fungi</taxon>
        <taxon>Dikarya</taxon>
        <taxon>Basidiomycota</taxon>
        <taxon>Agaricomycotina</taxon>
        <taxon>Tremellomycetes</taxon>
        <taxon>Tremellales</taxon>
        <taxon>Trimorphomycetaceae</taxon>
        <taxon>Saitozyma</taxon>
    </lineage>
</organism>